<sequence>MKKYPAIFIALFMLMIGVVNAQTKAPKASRPTQAMDNGAIDGILTAMKNQRGDEAKLEVLQRFMKNNVDGMMVDQQLRLLNQFATDDAKLECAKFAYPRTVDPQNYSKIQYNIGNPAIQKTLANFVKKQGK</sequence>
<feature type="domain" description="DUF4476" evidence="2">
    <location>
        <begin position="35"/>
        <end position="120"/>
    </location>
</feature>
<name>A0A7D4PRW7_9SPHI</name>
<feature type="signal peptide" evidence="1">
    <location>
        <begin position="1"/>
        <end position="21"/>
    </location>
</feature>
<evidence type="ECO:0000313" key="4">
    <source>
        <dbReference type="Proteomes" id="UP000505355"/>
    </source>
</evidence>
<keyword evidence="1" id="KW-0732">Signal</keyword>
<gene>
    <name evidence="3" type="ORF">HQ865_01810</name>
</gene>
<dbReference type="InterPro" id="IPR028011">
    <property type="entry name" value="DUF4476"/>
</dbReference>
<dbReference type="AlphaFoldDB" id="A0A7D4PRW7"/>
<dbReference type="EMBL" id="CP054139">
    <property type="protein sequence ID" value="QKJ28543.1"/>
    <property type="molecule type" value="Genomic_DNA"/>
</dbReference>
<evidence type="ECO:0000259" key="2">
    <source>
        <dbReference type="Pfam" id="PF14771"/>
    </source>
</evidence>
<protein>
    <submittedName>
        <fullName evidence="3">DUF4476 domain-containing protein</fullName>
    </submittedName>
</protein>
<evidence type="ECO:0000313" key="3">
    <source>
        <dbReference type="EMBL" id="QKJ28543.1"/>
    </source>
</evidence>
<reference evidence="3 4" key="1">
    <citation type="submission" date="2020-05" db="EMBL/GenBank/DDBJ databases">
        <title>Mucilaginibacter mali sp. nov.</title>
        <authorList>
            <person name="Kim H.S."/>
            <person name="Lee K.C."/>
            <person name="Suh M.K."/>
            <person name="Kim J.-S."/>
            <person name="Han K.-I."/>
            <person name="Eom M.K."/>
            <person name="Shin Y.K."/>
            <person name="Lee J.-S."/>
        </authorList>
    </citation>
    <scope>NUCLEOTIDE SEQUENCE [LARGE SCALE GENOMIC DNA]</scope>
    <source>
        <strain evidence="3 4">G2-14</strain>
    </source>
</reference>
<keyword evidence="4" id="KW-1185">Reference proteome</keyword>
<dbReference type="Proteomes" id="UP000505355">
    <property type="component" value="Chromosome"/>
</dbReference>
<proteinExistence type="predicted"/>
<evidence type="ECO:0000256" key="1">
    <source>
        <dbReference type="SAM" id="SignalP"/>
    </source>
</evidence>
<dbReference type="RefSeq" id="WP_173413245.1">
    <property type="nucleotide sequence ID" value="NZ_CP054139.1"/>
</dbReference>
<dbReference type="KEGG" id="mmab:HQ865_01810"/>
<dbReference type="Pfam" id="PF14771">
    <property type="entry name" value="DUF4476"/>
    <property type="match status" value="1"/>
</dbReference>
<organism evidence="3 4">
    <name type="scientific">Mucilaginibacter mali</name>
    <dbReference type="NCBI Taxonomy" id="2740462"/>
    <lineage>
        <taxon>Bacteria</taxon>
        <taxon>Pseudomonadati</taxon>
        <taxon>Bacteroidota</taxon>
        <taxon>Sphingobacteriia</taxon>
        <taxon>Sphingobacteriales</taxon>
        <taxon>Sphingobacteriaceae</taxon>
        <taxon>Mucilaginibacter</taxon>
    </lineage>
</organism>
<accession>A0A7D4PRW7</accession>
<feature type="chain" id="PRO_5028934497" evidence="1">
    <location>
        <begin position="22"/>
        <end position="131"/>
    </location>
</feature>